<dbReference type="InterPro" id="IPR014222">
    <property type="entry name" value="Cyt_c_oxidase_su2"/>
</dbReference>
<comment type="subcellular location">
    <subcellularLocation>
        <location evidence="1">Membrane</location>
        <topology evidence="1">Multi-pass membrane protein</topology>
    </subcellularLocation>
    <subcellularLocation>
        <location evidence="2">Periplasm</location>
    </subcellularLocation>
</comment>
<keyword evidence="8 20" id="KW-0812">Transmembrane</keyword>
<evidence type="ECO:0000259" key="23">
    <source>
        <dbReference type="PROSITE" id="PS51007"/>
    </source>
</evidence>
<sequence length="345" mass="37274">MKRLAVVLALSALAAAVLAATPTPDAAHQVFEPMGPQAGHIGQLWNLFVAICAVVFGVVLAVLLVALWRAPRAPHTAPGDVSPLADPERRATRRVGLGVGAITVLLLVLVVASVFTDRAIARLSLKDAVSLEVTAHQWWWTVKYLDGEHVSDRVETANEIHVPVGRPVIVQLRSDDVIHSLWLPNLAGKRDLIPGRTAMVTFRADQPGVYRGQCAEFCGYQHALMGLLVVAETPERYQAWLQAQRQPAQPPTDAQAVRGRTVFESTACAMCHTVNGTQAQGKKAPDLTHVASRSTLAAGTLPNTREALADWIRDPQKHKPGTNMPAVPLSREDLDAVVTYLGSLR</sequence>
<evidence type="ECO:0000256" key="7">
    <source>
        <dbReference type="ARBA" id="ARBA00022660"/>
    </source>
</evidence>
<dbReference type="GO" id="GO:0004129">
    <property type="term" value="F:cytochrome-c oxidase activity"/>
    <property type="evidence" value="ECO:0007669"/>
    <property type="project" value="UniProtKB-EC"/>
</dbReference>
<evidence type="ECO:0000313" key="24">
    <source>
        <dbReference type="EMBL" id="MBK0394525.1"/>
    </source>
</evidence>
<reference evidence="24" key="1">
    <citation type="submission" date="2020-12" db="EMBL/GenBank/DDBJ databases">
        <title>Ramlibacter sp. nov., isolated from a freshwater alga, Cryptomonas.</title>
        <authorList>
            <person name="Kim H.M."/>
            <person name="Jeon C.O."/>
        </authorList>
    </citation>
    <scope>NUCLEOTIDE SEQUENCE</scope>
    <source>
        <strain evidence="24">CrO1</strain>
    </source>
</reference>
<evidence type="ECO:0000256" key="5">
    <source>
        <dbReference type="ARBA" id="ARBA00022448"/>
    </source>
</evidence>
<dbReference type="InterPro" id="IPR009056">
    <property type="entry name" value="Cyt_c-like_dom"/>
</dbReference>
<feature type="domain" description="Cytochrome c" evidence="23">
    <location>
        <begin position="254"/>
        <end position="345"/>
    </location>
</feature>
<keyword evidence="15 20" id="KW-0472">Membrane</keyword>
<evidence type="ECO:0000256" key="19">
    <source>
        <dbReference type="PROSITE-ProRule" id="PRU00433"/>
    </source>
</evidence>
<dbReference type="PANTHER" id="PTHR22888">
    <property type="entry name" value="CYTOCHROME C OXIDASE, SUBUNIT II"/>
    <property type="match status" value="1"/>
</dbReference>
<dbReference type="CDD" id="cd04213">
    <property type="entry name" value="CuRO_CcO_Caa3_II"/>
    <property type="match status" value="1"/>
</dbReference>
<accession>A0A934USR0</accession>
<dbReference type="GO" id="GO:0016020">
    <property type="term" value="C:membrane"/>
    <property type="evidence" value="ECO:0007669"/>
    <property type="project" value="UniProtKB-SubCell"/>
</dbReference>
<evidence type="ECO:0000256" key="3">
    <source>
        <dbReference type="ARBA" id="ARBA00007866"/>
    </source>
</evidence>
<dbReference type="InterPro" id="IPR036909">
    <property type="entry name" value="Cyt_c-like_dom_sf"/>
</dbReference>
<feature type="transmembrane region" description="Helical" evidence="20">
    <location>
        <begin position="95"/>
        <end position="115"/>
    </location>
</feature>
<keyword evidence="14" id="KW-0186">Copper</keyword>
<evidence type="ECO:0000256" key="21">
    <source>
        <dbReference type="SAM" id="SignalP"/>
    </source>
</evidence>
<dbReference type="AlphaFoldDB" id="A0A934USR0"/>
<dbReference type="GO" id="GO:0005507">
    <property type="term" value="F:copper ion binding"/>
    <property type="evidence" value="ECO:0007669"/>
    <property type="project" value="InterPro"/>
</dbReference>
<evidence type="ECO:0000256" key="2">
    <source>
        <dbReference type="ARBA" id="ARBA00004418"/>
    </source>
</evidence>
<organism evidence="24 25">
    <name type="scientific">Ramlibacter algicola</name>
    <dbReference type="NCBI Taxonomy" id="2795217"/>
    <lineage>
        <taxon>Bacteria</taxon>
        <taxon>Pseudomonadati</taxon>
        <taxon>Pseudomonadota</taxon>
        <taxon>Betaproteobacteria</taxon>
        <taxon>Burkholderiales</taxon>
        <taxon>Comamonadaceae</taxon>
        <taxon>Ramlibacter</taxon>
    </lineage>
</organism>
<evidence type="ECO:0000256" key="6">
    <source>
        <dbReference type="ARBA" id="ARBA00022617"/>
    </source>
</evidence>
<dbReference type="NCBIfam" id="TIGR02866">
    <property type="entry name" value="CoxB"/>
    <property type="match status" value="1"/>
</dbReference>
<dbReference type="Pfam" id="PF00116">
    <property type="entry name" value="COX2"/>
    <property type="match status" value="1"/>
</dbReference>
<dbReference type="PANTHER" id="PTHR22888:SF9">
    <property type="entry name" value="CYTOCHROME C OXIDASE SUBUNIT 2"/>
    <property type="match status" value="1"/>
</dbReference>
<dbReference type="GO" id="GO:0020037">
    <property type="term" value="F:heme binding"/>
    <property type="evidence" value="ECO:0007669"/>
    <property type="project" value="InterPro"/>
</dbReference>
<comment type="similarity">
    <text evidence="3">Belongs to the cytochrome c oxidase subunit 2 family.</text>
</comment>
<evidence type="ECO:0000256" key="15">
    <source>
        <dbReference type="ARBA" id="ARBA00023136"/>
    </source>
</evidence>
<dbReference type="InterPro" id="IPR036257">
    <property type="entry name" value="Cyt_c_oxidase_su2_TM_sf"/>
</dbReference>
<evidence type="ECO:0000256" key="1">
    <source>
        <dbReference type="ARBA" id="ARBA00004141"/>
    </source>
</evidence>
<proteinExistence type="inferred from homology"/>
<evidence type="ECO:0000256" key="13">
    <source>
        <dbReference type="ARBA" id="ARBA00023004"/>
    </source>
</evidence>
<keyword evidence="6 19" id="KW-0349">Heme</keyword>
<feature type="signal peptide" evidence="21">
    <location>
        <begin position="1"/>
        <end position="19"/>
    </location>
</feature>
<dbReference type="GO" id="GO:0042597">
    <property type="term" value="C:periplasmic space"/>
    <property type="evidence" value="ECO:0007669"/>
    <property type="project" value="UniProtKB-SubCell"/>
</dbReference>
<keyword evidence="10" id="KW-1278">Translocase</keyword>
<comment type="function">
    <text evidence="16">Subunits I and II form the functional core of the enzyme complex. Electrons originating in cytochrome c are transferred via heme a and Cu(A) to the binuclear center formed by heme a3 and Cu(B).</text>
</comment>
<keyword evidence="11" id="KW-0249">Electron transport</keyword>
<feature type="domain" description="Cytochrome oxidase subunit II copper A binding" evidence="22">
    <location>
        <begin position="126"/>
        <end position="243"/>
    </location>
</feature>
<keyword evidence="21" id="KW-0732">Signal</keyword>
<dbReference type="SUPFAM" id="SSF46626">
    <property type="entry name" value="Cytochrome c"/>
    <property type="match status" value="1"/>
</dbReference>
<feature type="chain" id="PRO_5037757132" description="cytochrome-c oxidase" evidence="21">
    <location>
        <begin position="20"/>
        <end position="345"/>
    </location>
</feature>
<evidence type="ECO:0000313" key="25">
    <source>
        <dbReference type="Proteomes" id="UP000617041"/>
    </source>
</evidence>
<feature type="transmembrane region" description="Helical" evidence="20">
    <location>
        <begin position="43"/>
        <end position="68"/>
    </location>
</feature>
<evidence type="ECO:0000256" key="10">
    <source>
        <dbReference type="ARBA" id="ARBA00022967"/>
    </source>
</evidence>
<dbReference type="InterPro" id="IPR045187">
    <property type="entry name" value="CcO_II"/>
</dbReference>
<evidence type="ECO:0000256" key="9">
    <source>
        <dbReference type="ARBA" id="ARBA00022723"/>
    </source>
</evidence>
<dbReference type="EC" id="7.1.1.9" evidence="4"/>
<evidence type="ECO:0000256" key="16">
    <source>
        <dbReference type="ARBA" id="ARBA00024688"/>
    </source>
</evidence>
<keyword evidence="25" id="KW-1185">Reference proteome</keyword>
<evidence type="ECO:0000256" key="17">
    <source>
        <dbReference type="ARBA" id="ARBA00031399"/>
    </source>
</evidence>
<keyword evidence="13 19" id="KW-0408">Iron</keyword>
<keyword evidence="7" id="KW-0679">Respiratory chain</keyword>
<gene>
    <name evidence="24" type="primary">coxB</name>
    <name evidence="24" type="ORF">I8E28_18115</name>
</gene>
<evidence type="ECO:0000259" key="22">
    <source>
        <dbReference type="PROSITE" id="PS50857"/>
    </source>
</evidence>
<dbReference type="GO" id="GO:0042773">
    <property type="term" value="P:ATP synthesis coupled electron transport"/>
    <property type="evidence" value="ECO:0007669"/>
    <property type="project" value="TreeGrafter"/>
</dbReference>
<keyword evidence="5" id="KW-0813">Transport</keyword>
<dbReference type="RefSeq" id="WP_200789611.1">
    <property type="nucleotide sequence ID" value="NZ_JAEDAO010000001.1"/>
</dbReference>
<evidence type="ECO:0000256" key="18">
    <source>
        <dbReference type="ARBA" id="ARBA00047816"/>
    </source>
</evidence>
<dbReference type="Gene3D" id="1.10.287.90">
    <property type="match status" value="1"/>
</dbReference>
<dbReference type="Gene3D" id="2.60.40.420">
    <property type="entry name" value="Cupredoxins - blue copper proteins"/>
    <property type="match status" value="1"/>
</dbReference>
<evidence type="ECO:0000256" key="8">
    <source>
        <dbReference type="ARBA" id="ARBA00022692"/>
    </source>
</evidence>
<dbReference type="PROSITE" id="PS00078">
    <property type="entry name" value="COX2"/>
    <property type="match status" value="1"/>
</dbReference>
<evidence type="ECO:0000256" key="12">
    <source>
        <dbReference type="ARBA" id="ARBA00022989"/>
    </source>
</evidence>
<dbReference type="Pfam" id="PF00034">
    <property type="entry name" value="Cytochrom_C"/>
    <property type="match status" value="1"/>
</dbReference>
<evidence type="ECO:0000256" key="20">
    <source>
        <dbReference type="SAM" id="Phobius"/>
    </source>
</evidence>
<comment type="catalytic activity">
    <reaction evidence="18">
        <text>4 Fe(II)-[cytochrome c] + O2 + 8 H(+)(in) = 4 Fe(III)-[cytochrome c] + 2 H2O + 4 H(+)(out)</text>
        <dbReference type="Rhea" id="RHEA:11436"/>
        <dbReference type="Rhea" id="RHEA-COMP:10350"/>
        <dbReference type="Rhea" id="RHEA-COMP:14399"/>
        <dbReference type="ChEBI" id="CHEBI:15377"/>
        <dbReference type="ChEBI" id="CHEBI:15378"/>
        <dbReference type="ChEBI" id="CHEBI:15379"/>
        <dbReference type="ChEBI" id="CHEBI:29033"/>
        <dbReference type="ChEBI" id="CHEBI:29034"/>
        <dbReference type="EC" id="7.1.1.9"/>
    </reaction>
</comment>
<dbReference type="InterPro" id="IPR034236">
    <property type="entry name" value="CuRO_CcO_Caa3_II"/>
</dbReference>
<evidence type="ECO:0000256" key="11">
    <source>
        <dbReference type="ARBA" id="ARBA00022982"/>
    </source>
</evidence>
<dbReference type="InterPro" id="IPR008972">
    <property type="entry name" value="Cupredoxin"/>
</dbReference>
<dbReference type="PROSITE" id="PS51007">
    <property type="entry name" value="CYTC"/>
    <property type="match status" value="1"/>
</dbReference>
<evidence type="ECO:0000256" key="14">
    <source>
        <dbReference type="ARBA" id="ARBA00023008"/>
    </source>
</evidence>
<dbReference type="Proteomes" id="UP000617041">
    <property type="component" value="Unassembled WGS sequence"/>
</dbReference>
<keyword evidence="12 20" id="KW-1133">Transmembrane helix</keyword>
<name>A0A934USR0_9BURK</name>
<comment type="caution">
    <text evidence="24">The sequence shown here is derived from an EMBL/GenBank/DDBJ whole genome shotgun (WGS) entry which is preliminary data.</text>
</comment>
<evidence type="ECO:0000256" key="4">
    <source>
        <dbReference type="ARBA" id="ARBA00012949"/>
    </source>
</evidence>
<dbReference type="InterPro" id="IPR002429">
    <property type="entry name" value="CcO_II-like_C"/>
</dbReference>
<dbReference type="InterPro" id="IPR001505">
    <property type="entry name" value="Copper_CuA"/>
</dbReference>
<dbReference type="EMBL" id="JAEDAO010000001">
    <property type="protein sequence ID" value="MBK0394525.1"/>
    <property type="molecule type" value="Genomic_DNA"/>
</dbReference>
<protein>
    <recommendedName>
        <fullName evidence="4">cytochrome-c oxidase</fullName>
        <ecNumber evidence="4">7.1.1.9</ecNumber>
    </recommendedName>
    <alternativeName>
        <fullName evidence="17">Cytochrome aa3 subunit 2</fullName>
    </alternativeName>
</protein>
<keyword evidence="9 19" id="KW-0479">Metal-binding</keyword>
<dbReference type="PROSITE" id="PS50857">
    <property type="entry name" value="COX2_CUA"/>
    <property type="match status" value="1"/>
</dbReference>
<dbReference type="SUPFAM" id="SSF49503">
    <property type="entry name" value="Cupredoxins"/>
    <property type="match status" value="1"/>
</dbReference>
<dbReference type="GO" id="GO:0016491">
    <property type="term" value="F:oxidoreductase activity"/>
    <property type="evidence" value="ECO:0007669"/>
    <property type="project" value="InterPro"/>
</dbReference>